<protein>
    <submittedName>
        <fullName evidence="2">Uncharacterized protein</fullName>
    </submittedName>
</protein>
<comment type="caution">
    <text evidence="2">The sequence shown here is derived from an EMBL/GenBank/DDBJ whole genome shotgun (WGS) entry which is preliminary data.</text>
</comment>
<dbReference type="Proteomes" id="UP001595973">
    <property type="component" value="Unassembled WGS sequence"/>
</dbReference>
<reference evidence="3" key="1">
    <citation type="journal article" date="2019" name="Int. J. Syst. Evol. Microbiol.">
        <title>The Global Catalogue of Microorganisms (GCM) 10K type strain sequencing project: providing services to taxonomists for standard genome sequencing and annotation.</title>
        <authorList>
            <consortium name="The Broad Institute Genomics Platform"/>
            <consortium name="The Broad Institute Genome Sequencing Center for Infectious Disease"/>
            <person name="Wu L."/>
            <person name="Ma J."/>
        </authorList>
    </citation>
    <scope>NUCLEOTIDE SEQUENCE [LARGE SCALE GENOMIC DNA]</scope>
    <source>
        <strain evidence="3">CGMCC 4.7283</strain>
    </source>
</reference>
<accession>A0ABV9KNG9</accession>
<evidence type="ECO:0000313" key="2">
    <source>
        <dbReference type="EMBL" id="MFC4671710.1"/>
    </source>
</evidence>
<gene>
    <name evidence="2" type="ORF">ACFO5X_24380</name>
</gene>
<dbReference type="EMBL" id="JBHSGI010000034">
    <property type="protein sequence ID" value="MFC4671710.1"/>
    <property type="molecule type" value="Genomic_DNA"/>
</dbReference>
<keyword evidence="1" id="KW-0732">Signal</keyword>
<organism evidence="2 3">
    <name type="scientific">Seohaeicola nanhaiensis</name>
    <dbReference type="NCBI Taxonomy" id="1387282"/>
    <lineage>
        <taxon>Bacteria</taxon>
        <taxon>Pseudomonadati</taxon>
        <taxon>Pseudomonadota</taxon>
        <taxon>Alphaproteobacteria</taxon>
        <taxon>Rhodobacterales</taxon>
        <taxon>Roseobacteraceae</taxon>
        <taxon>Seohaeicola</taxon>
    </lineage>
</organism>
<feature type="signal peptide" evidence="1">
    <location>
        <begin position="1"/>
        <end position="27"/>
    </location>
</feature>
<sequence>MKLIAGAMVVGLSLTALPQLASAQAGAAANALSEARSRGVCAGATLVSSQYIGNGMMRVTCRKDGQQEQQSEQARRNPLQDGLTAPVAAGIVAGLVVIGVLVGDDGSATTTSTTGPVSLP</sequence>
<proteinExistence type="predicted"/>
<keyword evidence="3" id="KW-1185">Reference proteome</keyword>
<name>A0ABV9KNG9_9RHOB</name>
<evidence type="ECO:0000313" key="3">
    <source>
        <dbReference type="Proteomes" id="UP001595973"/>
    </source>
</evidence>
<feature type="chain" id="PRO_5045377636" evidence="1">
    <location>
        <begin position="28"/>
        <end position="120"/>
    </location>
</feature>
<evidence type="ECO:0000256" key="1">
    <source>
        <dbReference type="SAM" id="SignalP"/>
    </source>
</evidence>
<dbReference type="RefSeq" id="WP_380722528.1">
    <property type="nucleotide sequence ID" value="NZ_JBHSGI010000034.1"/>
</dbReference>